<protein>
    <submittedName>
        <fullName evidence="4">Alpha/beta hydrolase</fullName>
    </submittedName>
</protein>
<dbReference type="AlphaFoldDB" id="A0A1R0KGN8"/>
<sequence>MVLQTRTLTLHGQEIRLREHLPSTKDATGEPLVLLHGISGSGETWVPLLDHFERTGFDRRVLVPDLPGHGDSGSPRADYGLGAMASVVRDVLALTGNRHATVAGHSLGGGIAMQFAYQFPEMCARLILVGSAGLGPQVTPVLRATALPGANATLWAVVNPATVAIARGIAAACRGLGGKLSPETRELTRHLSSLADPGRRRAFLFIARSLIDLRGQRASAVDKLYLAREVPTLVVWGAHDPLIPVDHGRKTAELLPDSRLTVFENAKHFPHVADPARFGGEIERFLAETAPARLSLDEVVAVLVRASEAADRPEAPRKAPEKLSPGPHLRRA</sequence>
<dbReference type="STRING" id="76021.BS329_35620"/>
<feature type="domain" description="AB hydrolase-1" evidence="3">
    <location>
        <begin position="31"/>
        <end position="144"/>
    </location>
</feature>
<evidence type="ECO:0000313" key="4">
    <source>
        <dbReference type="EMBL" id="OLZ44734.1"/>
    </source>
</evidence>
<dbReference type="PANTHER" id="PTHR43798:SF31">
    <property type="entry name" value="AB HYDROLASE SUPERFAMILY PROTEIN YCLE"/>
    <property type="match status" value="1"/>
</dbReference>
<organism evidence="4 5">
    <name type="scientific">Amycolatopsis coloradensis</name>
    <dbReference type="NCBI Taxonomy" id="76021"/>
    <lineage>
        <taxon>Bacteria</taxon>
        <taxon>Bacillati</taxon>
        <taxon>Actinomycetota</taxon>
        <taxon>Actinomycetes</taxon>
        <taxon>Pseudonocardiales</taxon>
        <taxon>Pseudonocardiaceae</taxon>
        <taxon>Amycolatopsis</taxon>
    </lineage>
</organism>
<evidence type="ECO:0000256" key="2">
    <source>
        <dbReference type="SAM" id="MobiDB-lite"/>
    </source>
</evidence>
<feature type="compositionally biased region" description="Basic and acidic residues" evidence="2">
    <location>
        <begin position="309"/>
        <end position="321"/>
    </location>
</feature>
<dbReference type="OrthoDB" id="3371334at2"/>
<accession>A0A1R0KGN8</accession>
<dbReference type="InterPro" id="IPR000073">
    <property type="entry name" value="AB_hydrolase_1"/>
</dbReference>
<reference evidence="4 5" key="1">
    <citation type="submission" date="2016-01" db="EMBL/GenBank/DDBJ databases">
        <title>Amycolatopsis coloradensis genome sequencing and assembly.</title>
        <authorList>
            <person name="Mayilraj S."/>
        </authorList>
    </citation>
    <scope>NUCLEOTIDE SEQUENCE [LARGE SCALE GENOMIC DNA]</scope>
    <source>
        <strain evidence="4 5">DSM 44225</strain>
    </source>
</reference>
<evidence type="ECO:0000259" key="3">
    <source>
        <dbReference type="Pfam" id="PF00561"/>
    </source>
</evidence>
<dbReference type="InterPro" id="IPR050266">
    <property type="entry name" value="AB_hydrolase_sf"/>
</dbReference>
<feature type="region of interest" description="Disordered" evidence="2">
    <location>
        <begin position="309"/>
        <end position="332"/>
    </location>
</feature>
<gene>
    <name evidence="4" type="ORF">BS329_35620</name>
</gene>
<dbReference type="Pfam" id="PF00561">
    <property type="entry name" value="Abhydrolase_1"/>
    <property type="match status" value="2"/>
</dbReference>
<dbReference type="SUPFAM" id="SSF53474">
    <property type="entry name" value="alpha/beta-Hydrolases"/>
    <property type="match status" value="1"/>
</dbReference>
<dbReference type="InterPro" id="IPR029058">
    <property type="entry name" value="AB_hydrolase_fold"/>
</dbReference>
<evidence type="ECO:0000256" key="1">
    <source>
        <dbReference type="ARBA" id="ARBA00022801"/>
    </source>
</evidence>
<dbReference type="Gene3D" id="3.40.50.1820">
    <property type="entry name" value="alpha/beta hydrolase"/>
    <property type="match status" value="1"/>
</dbReference>
<keyword evidence="1 4" id="KW-0378">Hydrolase</keyword>
<dbReference type="PRINTS" id="PR00111">
    <property type="entry name" value="ABHYDROLASE"/>
</dbReference>
<name>A0A1R0KGN8_9PSEU</name>
<dbReference type="Proteomes" id="UP000187486">
    <property type="component" value="Unassembled WGS sequence"/>
</dbReference>
<dbReference type="RefSeq" id="WP_076167218.1">
    <property type="nucleotide sequence ID" value="NZ_JBEZVB010000063.1"/>
</dbReference>
<evidence type="ECO:0000313" key="5">
    <source>
        <dbReference type="Proteomes" id="UP000187486"/>
    </source>
</evidence>
<feature type="domain" description="AB hydrolase-1" evidence="3">
    <location>
        <begin position="221"/>
        <end position="272"/>
    </location>
</feature>
<dbReference type="GO" id="GO:0016787">
    <property type="term" value="F:hydrolase activity"/>
    <property type="evidence" value="ECO:0007669"/>
    <property type="project" value="UniProtKB-KW"/>
</dbReference>
<dbReference type="GO" id="GO:0016020">
    <property type="term" value="C:membrane"/>
    <property type="evidence" value="ECO:0007669"/>
    <property type="project" value="TreeGrafter"/>
</dbReference>
<dbReference type="EMBL" id="MQUQ01000022">
    <property type="protein sequence ID" value="OLZ44734.1"/>
    <property type="molecule type" value="Genomic_DNA"/>
</dbReference>
<keyword evidence="5" id="KW-1185">Reference proteome</keyword>
<proteinExistence type="predicted"/>
<dbReference type="PANTHER" id="PTHR43798">
    <property type="entry name" value="MONOACYLGLYCEROL LIPASE"/>
    <property type="match status" value="1"/>
</dbReference>
<comment type="caution">
    <text evidence="4">The sequence shown here is derived from an EMBL/GenBank/DDBJ whole genome shotgun (WGS) entry which is preliminary data.</text>
</comment>